<gene>
    <name evidence="2" type="primary">Ogla0116K10.30</name>
</gene>
<proteinExistence type="predicted"/>
<organism evidence="2">
    <name type="scientific">Oryza glaberrima</name>
    <name type="common">African rice</name>
    <dbReference type="NCBI Taxonomy" id="4538"/>
    <lineage>
        <taxon>Eukaryota</taxon>
        <taxon>Viridiplantae</taxon>
        <taxon>Streptophyta</taxon>
        <taxon>Embryophyta</taxon>
        <taxon>Tracheophyta</taxon>
        <taxon>Spermatophyta</taxon>
        <taxon>Magnoliopsida</taxon>
        <taxon>Liliopsida</taxon>
        <taxon>Poales</taxon>
        <taxon>Poaceae</taxon>
        <taxon>BOP clade</taxon>
        <taxon>Oryzoideae</taxon>
        <taxon>Oryzeae</taxon>
        <taxon>Oryzinae</taxon>
        <taxon>Oryza</taxon>
    </lineage>
</organism>
<feature type="region of interest" description="Disordered" evidence="1">
    <location>
        <begin position="24"/>
        <end position="76"/>
    </location>
</feature>
<name>A0A679BA25_ORYGL</name>
<dbReference type="EMBL" id="AP018861">
    <property type="protein sequence ID" value="BBF89497.1"/>
    <property type="molecule type" value="Genomic_DNA"/>
</dbReference>
<sequence>MRGYHRRRDAGAAAAAAIDRMRGSAAAVDQTRSRGRGGCGVAADGGMQEPANRGARAATVATRSAARVGRWKSLSG</sequence>
<reference evidence="2" key="1">
    <citation type="submission" date="2018-08" db="EMBL/GenBank/DDBJ databases">
        <title>Oryza glaberrima genomic DNA, chromosome 11, BAC clone:Ogla0116K10.</title>
        <authorList>
            <person name="Wu J."/>
            <person name="Kanamori H."/>
        </authorList>
    </citation>
    <scope>NUCLEOTIDE SEQUENCE</scope>
    <source>
        <strain evidence="2">IRGC104038</strain>
    </source>
</reference>
<dbReference type="AlphaFoldDB" id="A0A679BA25"/>
<evidence type="ECO:0000313" key="2">
    <source>
        <dbReference type="EMBL" id="BBF89497.1"/>
    </source>
</evidence>
<protein>
    <recommendedName>
        <fullName evidence="3">DUF834 domain-containing protein</fullName>
    </recommendedName>
</protein>
<evidence type="ECO:0000256" key="1">
    <source>
        <dbReference type="SAM" id="MobiDB-lite"/>
    </source>
</evidence>
<accession>A0A679BA25</accession>
<feature type="compositionally biased region" description="Low complexity" evidence="1">
    <location>
        <begin position="41"/>
        <end position="68"/>
    </location>
</feature>
<evidence type="ECO:0008006" key="3">
    <source>
        <dbReference type="Google" id="ProtNLM"/>
    </source>
</evidence>